<dbReference type="GO" id="GO:0008932">
    <property type="term" value="F:lytic endotransglycosylase activity"/>
    <property type="evidence" value="ECO:0007669"/>
    <property type="project" value="TreeGrafter"/>
</dbReference>
<feature type="domain" description="LysM" evidence="4">
    <location>
        <begin position="651"/>
        <end position="696"/>
    </location>
</feature>
<sequence length="701" mass="77583">MTRPKPNAQWLCCASIIVLSLSACSHNGGKLKNGANLTENAQPASTSGEKKSRSSTARTSGKWLRKKDKTVASTGGSSSSTSQYDNLWERLFDLYDLPPIEHEEIDREFSWFLNHPTYIQRVQQRAEPFLYSIVRQVEKHDIPGEIALLPVIESAFQPHVVSPANAAGIWQFIPSTGRMYGLKQSRYYDGRRDVYASTRAAIKYLKKLHKDFNGDWLLAIAAYNCGEGAVGRAVQRNANRGLPTDFWSLDLPQETRTYVPRLLAVSKIFVEADQHGIDLRAIPNQAQYKAVKLNQPLDLALAADAADMSLDQLFALNPGFKRQHTDVSGSYHLFIPADKKTADFKEELERLVQERQTSGGFQVGQQELGSDSAAAVESSPALATLDSVEPEATPVAYTPDPTPVKSRFSARQAAATLAVYQPDGPEPTATPQPVAEPEPPQDGQESDFSKPLSERELTPVSPSSSYRLDSQDSTAPDDAALEEEQREARARAAREERAAAKAREREEREAQKERLARAERESAKEREKEAKARELREKFAHRDEATGKHSAKDADKGRDAHDRRHPGELAAAEDKFRDAGSKKGNYTVQPGETLWAVARKHSVDVGQLAKWNNISEQTQVKAGQNLVVWGKDAGKKLVMASAGIRPSQSIKSYTIKAGDTLFSISRRFNVSVAELRKWNGGSSLDKQIQPGKNITVQNEKD</sequence>
<evidence type="ECO:0000256" key="3">
    <source>
        <dbReference type="SAM" id="SignalP"/>
    </source>
</evidence>
<dbReference type="Gene3D" id="1.10.530.10">
    <property type="match status" value="1"/>
</dbReference>
<dbReference type="OrthoDB" id="9815002at2"/>
<feature type="region of interest" description="Disordered" evidence="2">
    <location>
        <begin position="32"/>
        <end position="82"/>
    </location>
</feature>
<dbReference type="PROSITE" id="PS51257">
    <property type="entry name" value="PROKAR_LIPOPROTEIN"/>
    <property type="match status" value="1"/>
</dbReference>
<dbReference type="AlphaFoldDB" id="A0A1Y6D099"/>
<dbReference type="InterPro" id="IPR023346">
    <property type="entry name" value="Lysozyme-like_dom_sf"/>
</dbReference>
<feature type="compositionally biased region" description="Pro residues" evidence="2">
    <location>
        <begin position="424"/>
        <end position="440"/>
    </location>
</feature>
<protein>
    <submittedName>
        <fullName evidence="5">Membrane-bound lytic murein transglycosylase D</fullName>
    </submittedName>
</protein>
<feature type="compositionally biased region" description="Polar residues" evidence="2">
    <location>
        <begin position="460"/>
        <end position="474"/>
    </location>
</feature>
<keyword evidence="3" id="KW-0732">Signal</keyword>
<dbReference type="STRING" id="1760988.SAMN02949497_1280"/>
<proteinExistence type="inferred from homology"/>
<dbReference type="RefSeq" id="WP_085210976.1">
    <property type="nucleotide sequence ID" value="NZ_FXAM01000001.1"/>
</dbReference>
<dbReference type="PROSITE" id="PS00922">
    <property type="entry name" value="TRANSGLYCOSYLASE"/>
    <property type="match status" value="1"/>
</dbReference>
<dbReference type="PROSITE" id="PS51782">
    <property type="entry name" value="LYSM"/>
    <property type="match status" value="2"/>
</dbReference>
<accession>A0A1Y6D099</accession>
<dbReference type="CDD" id="cd00118">
    <property type="entry name" value="LysM"/>
    <property type="match status" value="2"/>
</dbReference>
<feature type="chain" id="PRO_5012147678" evidence="3">
    <location>
        <begin position="26"/>
        <end position="701"/>
    </location>
</feature>
<dbReference type="InterPro" id="IPR008258">
    <property type="entry name" value="Transglycosylase_SLT_dom_1"/>
</dbReference>
<evidence type="ECO:0000259" key="4">
    <source>
        <dbReference type="PROSITE" id="PS51782"/>
    </source>
</evidence>
<dbReference type="EMBL" id="FXAM01000001">
    <property type="protein sequence ID" value="SMF93982.1"/>
    <property type="molecule type" value="Genomic_DNA"/>
</dbReference>
<reference evidence="5 6" key="1">
    <citation type="submission" date="2016-12" db="EMBL/GenBank/DDBJ databases">
        <authorList>
            <person name="Song W.-J."/>
            <person name="Kurnit D.M."/>
        </authorList>
    </citation>
    <scope>NUCLEOTIDE SEQUENCE [LARGE SCALE GENOMIC DNA]</scope>
    <source>
        <strain evidence="5 6">175</strain>
    </source>
</reference>
<dbReference type="SMART" id="SM00257">
    <property type="entry name" value="LysM"/>
    <property type="match status" value="2"/>
</dbReference>
<dbReference type="GO" id="GO:0000270">
    <property type="term" value="P:peptidoglycan metabolic process"/>
    <property type="evidence" value="ECO:0007669"/>
    <property type="project" value="InterPro"/>
</dbReference>
<feature type="compositionally biased region" description="Low complexity" evidence="2">
    <location>
        <begin position="73"/>
        <end position="82"/>
    </location>
</feature>
<dbReference type="InterPro" id="IPR000189">
    <property type="entry name" value="Transglyc_AS"/>
</dbReference>
<dbReference type="GO" id="GO:0016020">
    <property type="term" value="C:membrane"/>
    <property type="evidence" value="ECO:0007669"/>
    <property type="project" value="InterPro"/>
</dbReference>
<feature type="compositionally biased region" description="Polar residues" evidence="2">
    <location>
        <begin position="35"/>
        <end position="47"/>
    </location>
</feature>
<dbReference type="Pfam" id="PF01476">
    <property type="entry name" value="LysM"/>
    <property type="match status" value="2"/>
</dbReference>
<feature type="domain" description="LysM" evidence="4">
    <location>
        <begin position="584"/>
        <end position="628"/>
    </location>
</feature>
<name>A0A1Y6D099_9GAMM</name>
<gene>
    <name evidence="5" type="ORF">SAMN02949497_1280</name>
</gene>
<dbReference type="Proteomes" id="UP000192923">
    <property type="component" value="Unassembled WGS sequence"/>
</dbReference>
<evidence type="ECO:0000256" key="2">
    <source>
        <dbReference type="SAM" id="MobiDB-lite"/>
    </source>
</evidence>
<dbReference type="SUPFAM" id="SSF53955">
    <property type="entry name" value="Lysozyme-like"/>
    <property type="match status" value="1"/>
</dbReference>
<evidence type="ECO:0000313" key="6">
    <source>
        <dbReference type="Proteomes" id="UP000192923"/>
    </source>
</evidence>
<feature type="region of interest" description="Disordered" evidence="2">
    <location>
        <begin position="356"/>
        <end position="585"/>
    </location>
</feature>
<keyword evidence="6" id="KW-1185">Reference proteome</keyword>
<dbReference type="Gene3D" id="3.10.350.10">
    <property type="entry name" value="LysM domain"/>
    <property type="match status" value="2"/>
</dbReference>
<dbReference type="InterPro" id="IPR018392">
    <property type="entry name" value="LysM"/>
</dbReference>
<dbReference type="PANTHER" id="PTHR33734:SF22">
    <property type="entry name" value="MEMBRANE-BOUND LYTIC MUREIN TRANSGLYCOSYLASE D"/>
    <property type="match status" value="1"/>
</dbReference>
<evidence type="ECO:0000256" key="1">
    <source>
        <dbReference type="ARBA" id="ARBA00007734"/>
    </source>
</evidence>
<feature type="compositionally biased region" description="Basic and acidic residues" evidence="2">
    <location>
        <begin position="486"/>
        <end position="581"/>
    </location>
</feature>
<dbReference type="Pfam" id="PF01464">
    <property type="entry name" value="SLT"/>
    <property type="match status" value="1"/>
</dbReference>
<organism evidence="5 6">
    <name type="scientific">Methylomagnum ishizawai</name>
    <dbReference type="NCBI Taxonomy" id="1760988"/>
    <lineage>
        <taxon>Bacteria</taxon>
        <taxon>Pseudomonadati</taxon>
        <taxon>Pseudomonadota</taxon>
        <taxon>Gammaproteobacteria</taxon>
        <taxon>Methylococcales</taxon>
        <taxon>Methylococcaceae</taxon>
        <taxon>Methylomagnum</taxon>
    </lineage>
</organism>
<feature type="signal peptide" evidence="3">
    <location>
        <begin position="1"/>
        <end position="25"/>
    </location>
</feature>
<dbReference type="SUPFAM" id="SSF54106">
    <property type="entry name" value="LysM domain"/>
    <property type="match status" value="2"/>
</dbReference>
<comment type="similarity">
    <text evidence="1">Belongs to the transglycosylase Slt family.</text>
</comment>
<dbReference type="InterPro" id="IPR036779">
    <property type="entry name" value="LysM_dom_sf"/>
</dbReference>
<dbReference type="CDD" id="cd16894">
    <property type="entry name" value="MltD-like"/>
    <property type="match status" value="1"/>
</dbReference>
<evidence type="ECO:0000313" key="5">
    <source>
        <dbReference type="EMBL" id="SMF93982.1"/>
    </source>
</evidence>
<dbReference type="PANTHER" id="PTHR33734">
    <property type="entry name" value="LYSM DOMAIN-CONTAINING GPI-ANCHORED PROTEIN 2"/>
    <property type="match status" value="1"/>
</dbReference>
<feature type="compositionally biased region" description="Polar residues" evidence="2">
    <location>
        <begin position="356"/>
        <end position="369"/>
    </location>
</feature>